<keyword evidence="3" id="KW-1185">Reference proteome</keyword>
<evidence type="ECO:0000256" key="1">
    <source>
        <dbReference type="SAM" id="MobiDB-lite"/>
    </source>
</evidence>
<feature type="compositionally biased region" description="Basic and acidic residues" evidence="1">
    <location>
        <begin position="32"/>
        <end position="41"/>
    </location>
</feature>
<sequence length="60" mass="6999">MDEQALGRTERSEIQPPPAPLRSPARRAGGRGRREGEDPRGRSPYVYKYIYIYIHIYTHI</sequence>
<dbReference type="AlphaFoldDB" id="A0A7I8IT10"/>
<protein>
    <submittedName>
        <fullName evidence="2">Uncharacterized protein</fullName>
    </submittedName>
</protein>
<reference evidence="2 3" key="1">
    <citation type="submission" date="2019-12" db="EMBL/GenBank/DDBJ databases">
        <authorList>
            <person name="Scholz U."/>
            <person name="Mascher M."/>
            <person name="Fiebig A."/>
        </authorList>
    </citation>
    <scope>NUCLEOTIDE SEQUENCE</scope>
</reference>
<dbReference type="EMBL" id="CACRZD030000006">
    <property type="protein sequence ID" value="CAA6660922.1"/>
    <property type="molecule type" value="Genomic_DNA"/>
</dbReference>
<organism evidence="2">
    <name type="scientific">Spirodela intermedia</name>
    <name type="common">Intermediate duckweed</name>
    <dbReference type="NCBI Taxonomy" id="51605"/>
    <lineage>
        <taxon>Eukaryota</taxon>
        <taxon>Viridiplantae</taxon>
        <taxon>Streptophyta</taxon>
        <taxon>Embryophyta</taxon>
        <taxon>Tracheophyta</taxon>
        <taxon>Spermatophyta</taxon>
        <taxon>Magnoliopsida</taxon>
        <taxon>Liliopsida</taxon>
        <taxon>Araceae</taxon>
        <taxon>Lemnoideae</taxon>
        <taxon>Spirodela</taxon>
    </lineage>
</organism>
<proteinExistence type="predicted"/>
<feature type="region of interest" description="Disordered" evidence="1">
    <location>
        <begin position="1"/>
        <end position="42"/>
    </location>
</feature>
<evidence type="ECO:0000313" key="3">
    <source>
        <dbReference type="Proteomes" id="UP001189122"/>
    </source>
</evidence>
<name>A0A7I8IT10_SPIIN</name>
<accession>A0A7I8IT10</accession>
<dbReference type="EMBL" id="LR743593">
    <property type="protein sequence ID" value="CAA2621209.1"/>
    <property type="molecule type" value="Genomic_DNA"/>
</dbReference>
<gene>
    <name evidence="2" type="ORF">SI7747_06007323</name>
</gene>
<dbReference type="Proteomes" id="UP001189122">
    <property type="component" value="Unassembled WGS sequence"/>
</dbReference>
<evidence type="ECO:0000313" key="2">
    <source>
        <dbReference type="EMBL" id="CAA2621209.1"/>
    </source>
</evidence>